<accession>A0A1I4U0L7</accession>
<dbReference type="EMBL" id="FOTK01000061">
    <property type="protein sequence ID" value="SFM82399.1"/>
    <property type="molecule type" value="Genomic_DNA"/>
</dbReference>
<gene>
    <name evidence="1" type="ORF">SAMN05192568_106114</name>
</gene>
<dbReference type="Proteomes" id="UP000199048">
    <property type="component" value="Unassembled WGS sequence"/>
</dbReference>
<keyword evidence="2" id="KW-1185">Reference proteome</keyword>
<reference evidence="2" key="1">
    <citation type="submission" date="2016-10" db="EMBL/GenBank/DDBJ databases">
        <authorList>
            <person name="Varghese N."/>
            <person name="Submissions S."/>
        </authorList>
    </citation>
    <scope>NUCLEOTIDE SEQUENCE [LARGE SCALE GENOMIC DNA]</scope>
    <source>
        <strain evidence="2">BL36</strain>
    </source>
</reference>
<proteinExistence type="predicted"/>
<evidence type="ECO:0000313" key="2">
    <source>
        <dbReference type="Proteomes" id="UP000199048"/>
    </source>
</evidence>
<evidence type="ECO:0000313" key="1">
    <source>
        <dbReference type="EMBL" id="SFM82399.1"/>
    </source>
</evidence>
<protein>
    <submittedName>
        <fullName evidence="1">Uncharacterized protein</fullName>
    </submittedName>
</protein>
<sequence>MMDQAQPCLDAAAAIEGVAQELDGLGKTASAKMLRNALDVLLEVPVRPSLPHADDETKRIVDRAWERFQAGINCA</sequence>
<name>A0A1I4U0L7_9HYPH</name>
<organism evidence="1 2">
    <name type="scientific">Methylobacterium pseudosasicola</name>
    <dbReference type="NCBI Taxonomy" id="582667"/>
    <lineage>
        <taxon>Bacteria</taxon>
        <taxon>Pseudomonadati</taxon>
        <taxon>Pseudomonadota</taxon>
        <taxon>Alphaproteobacteria</taxon>
        <taxon>Hyphomicrobiales</taxon>
        <taxon>Methylobacteriaceae</taxon>
        <taxon>Methylobacterium</taxon>
    </lineage>
</organism>
<dbReference type="STRING" id="582667.SAMN05192568_106114"/>
<dbReference type="AlphaFoldDB" id="A0A1I4U0L7"/>